<comment type="caution">
    <text evidence="1">The sequence shown here is derived from an EMBL/GenBank/DDBJ whole genome shotgun (WGS) entry which is preliminary data.</text>
</comment>
<evidence type="ECO:0000313" key="2">
    <source>
        <dbReference type="Proteomes" id="UP000178606"/>
    </source>
</evidence>
<gene>
    <name evidence="1" type="ORF">A3F84_05460</name>
</gene>
<dbReference type="InterPro" id="IPR025500">
    <property type="entry name" value="DUF4390"/>
</dbReference>
<dbReference type="AlphaFoldDB" id="A0A1F6CUQ2"/>
<reference evidence="1 2" key="1">
    <citation type="journal article" date="2016" name="Nat. Commun.">
        <title>Thousands of microbial genomes shed light on interconnected biogeochemical processes in an aquifer system.</title>
        <authorList>
            <person name="Anantharaman K."/>
            <person name="Brown C.T."/>
            <person name="Hug L.A."/>
            <person name="Sharon I."/>
            <person name="Castelle C.J."/>
            <person name="Probst A.J."/>
            <person name="Thomas B.C."/>
            <person name="Singh A."/>
            <person name="Wilkins M.J."/>
            <person name="Karaoz U."/>
            <person name="Brodie E.L."/>
            <person name="Williams K.H."/>
            <person name="Hubbard S.S."/>
            <person name="Banfield J.F."/>
        </authorList>
    </citation>
    <scope>NUCLEOTIDE SEQUENCE [LARGE SCALE GENOMIC DNA]</scope>
    <source>
        <strain evidence="2">RIFCSPLOWO2_12_FULL_64_10</strain>
    </source>
</reference>
<dbReference type="Proteomes" id="UP000178606">
    <property type="component" value="Unassembled WGS sequence"/>
</dbReference>
<dbReference type="Pfam" id="PF14334">
    <property type="entry name" value="DUF4390"/>
    <property type="match status" value="1"/>
</dbReference>
<name>A0A1F6CUQ2_HANXR</name>
<accession>A0A1F6CUQ2</accession>
<evidence type="ECO:0008006" key="3">
    <source>
        <dbReference type="Google" id="ProtNLM"/>
    </source>
</evidence>
<evidence type="ECO:0000313" key="1">
    <source>
        <dbReference type="EMBL" id="OGG52810.1"/>
    </source>
</evidence>
<sequence>MVTPTHRLTLQARTALVVLVTILGMVEGAVANEVTVVSRRVVPDGKGLLLDLRLKDLFSPRTRNAIQAGLTTGLVVELRLSAGRRRVFEKEVGFEIHHDIWEGQYLVLKRASPPDTLRTSSFDAVERFCTQIHAVELAPIQDLRPGERLSLKFRVLANTVTPEQAKRTRKWLEPSGEGDADDSHGGIRVDLGDVIDFFFNIYKPQERSGWVDLGTFIPRFAGPFILEEVR</sequence>
<proteinExistence type="predicted"/>
<organism evidence="1 2">
    <name type="scientific">Handelsmanbacteria sp. (strain RIFCSPLOWO2_12_FULL_64_10)</name>
    <dbReference type="NCBI Taxonomy" id="1817868"/>
    <lineage>
        <taxon>Bacteria</taxon>
        <taxon>Candidatus Handelsmaniibacteriota</taxon>
    </lineage>
</organism>
<protein>
    <recommendedName>
        <fullName evidence="3">DUF4390 domain-containing protein</fullName>
    </recommendedName>
</protein>
<dbReference type="EMBL" id="MFKF01000133">
    <property type="protein sequence ID" value="OGG52810.1"/>
    <property type="molecule type" value="Genomic_DNA"/>
</dbReference>